<dbReference type="PANTHER" id="PTHR13794:SF58">
    <property type="entry name" value="MITOCHONDRIAL ENOLASE SUPERFAMILY MEMBER 1"/>
    <property type="match status" value="1"/>
</dbReference>
<dbReference type="Pfam" id="PF02746">
    <property type="entry name" value="MR_MLE_N"/>
    <property type="match status" value="1"/>
</dbReference>
<dbReference type="Gene3D" id="3.30.390.10">
    <property type="entry name" value="Enolase-like, N-terminal domain"/>
    <property type="match status" value="1"/>
</dbReference>
<dbReference type="Proteomes" id="UP001499967">
    <property type="component" value="Unassembled WGS sequence"/>
</dbReference>
<dbReference type="EMBL" id="BAAAHP010000127">
    <property type="protein sequence ID" value="GAA0946229.1"/>
    <property type="molecule type" value="Genomic_DNA"/>
</dbReference>
<accession>A0ABP4B5G7</accession>
<proteinExistence type="predicted"/>
<dbReference type="InterPro" id="IPR029017">
    <property type="entry name" value="Enolase-like_N"/>
</dbReference>
<dbReference type="SFLD" id="SFLDS00001">
    <property type="entry name" value="Enolase"/>
    <property type="match status" value="1"/>
</dbReference>
<sequence length="394" mass="42883">MVAVTGVTTRVFELPYTRPIGDANDPVGRSRTTVLAVQLETDEGLTGLSIGNPAARQTVVEFAEMLKGEDPAGVRGLWQRMADRAFKGGVEGIVKEAICHLDVALWDLKAKANGEPLWKTLGASSGQVLAYASGIDLPLPDEEITAFYRRMADLGITLGKLKVGRDLESDLRRIDLMRQALSTGGRTARLAIDANEYWSPKEAVRYVREVEKTFDLEWCEEPTRRWDVRGLRAVSRQISTAVATGENLNGTWDFLPLVHGEAVDIVQVGQYTSGITGALQVAELAAAYELPVATMNCPGDFMAHIGAVMPQHLGVELVWPGWDAIVDNHQVVSDGWITLSDRPGHGMELRADAGRYELAELPHGAMVSTQGRRRKHSWSDHVEPGSPAAAAGRA</sequence>
<dbReference type="Pfam" id="PF13378">
    <property type="entry name" value="MR_MLE_C"/>
    <property type="match status" value="1"/>
</dbReference>
<dbReference type="InterPro" id="IPR036849">
    <property type="entry name" value="Enolase-like_C_sf"/>
</dbReference>
<dbReference type="InterPro" id="IPR029065">
    <property type="entry name" value="Enolase_C-like"/>
</dbReference>
<dbReference type="SUPFAM" id="SSF51604">
    <property type="entry name" value="Enolase C-terminal domain-like"/>
    <property type="match status" value="1"/>
</dbReference>
<gene>
    <name evidence="6" type="ORF">GCM10009559_44670</name>
</gene>
<reference evidence="7" key="1">
    <citation type="journal article" date="2019" name="Int. J. Syst. Evol. Microbiol.">
        <title>The Global Catalogue of Microorganisms (GCM) 10K type strain sequencing project: providing services to taxonomists for standard genome sequencing and annotation.</title>
        <authorList>
            <consortium name="The Broad Institute Genomics Platform"/>
            <consortium name="The Broad Institute Genome Sequencing Center for Infectious Disease"/>
            <person name="Wu L."/>
            <person name="Ma J."/>
        </authorList>
    </citation>
    <scope>NUCLEOTIDE SEQUENCE [LARGE SCALE GENOMIC DNA]</scope>
    <source>
        <strain evidence="7">JCM 11117</strain>
    </source>
</reference>
<dbReference type="CDD" id="cd03316">
    <property type="entry name" value="MR_like"/>
    <property type="match status" value="1"/>
</dbReference>
<comment type="caution">
    <text evidence="6">The sequence shown here is derived from an EMBL/GenBank/DDBJ whole genome shotgun (WGS) entry which is preliminary data.</text>
</comment>
<name>A0ABP4B5G7_9PSEU</name>
<feature type="domain" description="Mandelate racemase/muconate lactonizing enzyme C-terminal" evidence="5">
    <location>
        <begin position="141"/>
        <end position="241"/>
    </location>
</feature>
<organism evidence="6 7">
    <name type="scientific">Pseudonocardia zijingensis</name>
    <dbReference type="NCBI Taxonomy" id="153376"/>
    <lineage>
        <taxon>Bacteria</taxon>
        <taxon>Bacillati</taxon>
        <taxon>Actinomycetota</taxon>
        <taxon>Actinomycetes</taxon>
        <taxon>Pseudonocardiales</taxon>
        <taxon>Pseudonocardiaceae</taxon>
        <taxon>Pseudonocardia</taxon>
    </lineage>
</organism>
<dbReference type="RefSeq" id="WP_343943449.1">
    <property type="nucleotide sequence ID" value="NZ_BAAAHP010000127.1"/>
</dbReference>
<dbReference type="InterPro" id="IPR013341">
    <property type="entry name" value="Mandelate_racemase_N_dom"/>
</dbReference>
<evidence type="ECO:0000313" key="6">
    <source>
        <dbReference type="EMBL" id="GAA0946229.1"/>
    </source>
</evidence>
<keyword evidence="3" id="KW-0460">Magnesium</keyword>
<comment type="cofactor">
    <cofactor evidence="1">
        <name>Mg(2+)</name>
        <dbReference type="ChEBI" id="CHEBI:18420"/>
    </cofactor>
</comment>
<dbReference type="PANTHER" id="PTHR13794">
    <property type="entry name" value="ENOLASE SUPERFAMILY, MANDELATE RACEMASE"/>
    <property type="match status" value="1"/>
</dbReference>
<evidence type="ECO:0000313" key="7">
    <source>
        <dbReference type="Proteomes" id="UP001499967"/>
    </source>
</evidence>
<dbReference type="SUPFAM" id="SSF54826">
    <property type="entry name" value="Enolase N-terminal domain-like"/>
    <property type="match status" value="1"/>
</dbReference>
<evidence type="ECO:0000259" key="5">
    <source>
        <dbReference type="SMART" id="SM00922"/>
    </source>
</evidence>
<protein>
    <submittedName>
        <fullName evidence="6">Mandelate racemase/muconate lactonizing enzyme family protein</fullName>
    </submittedName>
</protein>
<evidence type="ECO:0000256" key="2">
    <source>
        <dbReference type="ARBA" id="ARBA00022723"/>
    </source>
</evidence>
<keyword evidence="7" id="KW-1185">Reference proteome</keyword>
<evidence type="ECO:0000256" key="3">
    <source>
        <dbReference type="ARBA" id="ARBA00022842"/>
    </source>
</evidence>
<evidence type="ECO:0000256" key="4">
    <source>
        <dbReference type="SAM" id="MobiDB-lite"/>
    </source>
</evidence>
<feature type="region of interest" description="Disordered" evidence="4">
    <location>
        <begin position="367"/>
        <end position="394"/>
    </location>
</feature>
<dbReference type="InterPro" id="IPR046945">
    <property type="entry name" value="RHMD-like"/>
</dbReference>
<evidence type="ECO:0000256" key="1">
    <source>
        <dbReference type="ARBA" id="ARBA00001946"/>
    </source>
</evidence>
<dbReference type="SMART" id="SM00922">
    <property type="entry name" value="MR_MLE"/>
    <property type="match status" value="1"/>
</dbReference>
<dbReference type="Gene3D" id="3.20.20.120">
    <property type="entry name" value="Enolase-like C-terminal domain"/>
    <property type="match status" value="1"/>
</dbReference>
<dbReference type="InterPro" id="IPR013342">
    <property type="entry name" value="Mandelate_racemase_C"/>
</dbReference>
<keyword evidence="2" id="KW-0479">Metal-binding</keyword>